<dbReference type="AlphaFoldDB" id="A0A5J5DBP3"/>
<gene>
    <name evidence="2" type="ORF">FQN60_014344</name>
</gene>
<comment type="caution">
    <text evidence="2">The sequence shown here is derived from an EMBL/GenBank/DDBJ whole genome shotgun (WGS) entry which is preliminary data.</text>
</comment>
<feature type="region of interest" description="Disordered" evidence="1">
    <location>
        <begin position="47"/>
        <end position="98"/>
    </location>
</feature>
<reference evidence="2 3" key="1">
    <citation type="submission" date="2019-08" db="EMBL/GenBank/DDBJ databases">
        <title>A chromosome-level genome assembly, high-density linkage maps, and genome scans reveal the genomic architecture of hybrid incompatibilities underlying speciation via character displacement in darters (Percidae: Etheostominae).</title>
        <authorList>
            <person name="Moran R.L."/>
            <person name="Catchen J.M."/>
            <person name="Fuller R.C."/>
        </authorList>
    </citation>
    <scope>NUCLEOTIDE SEQUENCE [LARGE SCALE GENOMIC DNA]</scope>
    <source>
        <strain evidence="2">EspeVRDwgs_2016</strain>
        <tissue evidence="2">Muscle</tissue>
    </source>
</reference>
<evidence type="ECO:0000313" key="3">
    <source>
        <dbReference type="Proteomes" id="UP000327493"/>
    </source>
</evidence>
<evidence type="ECO:0000313" key="2">
    <source>
        <dbReference type="EMBL" id="KAA8590410.1"/>
    </source>
</evidence>
<keyword evidence="3" id="KW-1185">Reference proteome</keyword>
<feature type="compositionally biased region" description="Acidic residues" evidence="1">
    <location>
        <begin position="85"/>
        <end position="98"/>
    </location>
</feature>
<dbReference type="EMBL" id="VOFY01000008">
    <property type="protein sequence ID" value="KAA8590410.1"/>
    <property type="molecule type" value="Genomic_DNA"/>
</dbReference>
<feature type="non-terminal residue" evidence="2">
    <location>
        <position position="1"/>
    </location>
</feature>
<proteinExistence type="predicted"/>
<evidence type="ECO:0000256" key="1">
    <source>
        <dbReference type="SAM" id="MobiDB-lite"/>
    </source>
</evidence>
<accession>A0A5J5DBP3</accession>
<protein>
    <submittedName>
        <fullName evidence="2">Uncharacterized protein</fullName>
    </submittedName>
</protein>
<sequence>LISISCSFRRIQYVSDGAACDEQPARCVLISALVAVEAWLLSTNQGAAIPARPGRPTHPRKQSWKQSGEGGEDNGTLCPPRLGGGDDDDDDDDDETMA</sequence>
<name>A0A5J5DBP3_9PERO</name>
<dbReference type="Proteomes" id="UP000327493">
    <property type="component" value="Chromosome 8"/>
</dbReference>
<organism evidence="2 3">
    <name type="scientific">Etheostoma spectabile</name>
    <name type="common">orangethroat darter</name>
    <dbReference type="NCBI Taxonomy" id="54343"/>
    <lineage>
        <taxon>Eukaryota</taxon>
        <taxon>Metazoa</taxon>
        <taxon>Chordata</taxon>
        <taxon>Craniata</taxon>
        <taxon>Vertebrata</taxon>
        <taxon>Euteleostomi</taxon>
        <taxon>Actinopterygii</taxon>
        <taxon>Neopterygii</taxon>
        <taxon>Teleostei</taxon>
        <taxon>Neoteleostei</taxon>
        <taxon>Acanthomorphata</taxon>
        <taxon>Eupercaria</taxon>
        <taxon>Perciformes</taxon>
        <taxon>Percoidei</taxon>
        <taxon>Percidae</taxon>
        <taxon>Etheostomatinae</taxon>
        <taxon>Etheostoma</taxon>
    </lineage>
</organism>
<feature type="non-terminal residue" evidence="2">
    <location>
        <position position="98"/>
    </location>
</feature>